<organism evidence="1 3">
    <name type="scientific">Sulfurisphaera ohwakuensis</name>
    <dbReference type="NCBI Taxonomy" id="69656"/>
    <lineage>
        <taxon>Archaea</taxon>
        <taxon>Thermoproteota</taxon>
        <taxon>Thermoprotei</taxon>
        <taxon>Sulfolobales</taxon>
        <taxon>Sulfolobaceae</taxon>
        <taxon>Sulfurisphaera</taxon>
    </lineage>
</organism>
<gene>
    <name evidence="1" type="ORF">HNQ62_002224</name>
    <name evidence="2" type="ORF">HNQ62_002403</name>
</gene>
<dbReference type="AlphaFoldDB" id="A0A7J9RWA5"/>
<reference evidence="1 3" key="1">
    <citation type="submission" date="2020-08" db="EMBL/GenBank/DDBJ databases">
        <title>Genomic Encyclopedia of Type Strains, Phase IV (KMG-IV): sequencing the most valuable type-strain genomes for metagenomic binning, comparative biology and taxonomic classification.</title>
        <authorList>
            <person name="Goeker M."/>
        </authorList>
    </citation>
    <scope>NUCLEOTIDE SEQUENCE [LARGE SCALE GENOMIC DNA]</scope>
    <source>
        <strain evidence="1 3">DSM 12421</strain>
    </source>
</reference>
<evidence type="ECO:0000313" key="2">
    <source>
        <dbReference type="EMBL" id="MBB5254629.1"/>
    </source>
</evidence>
<dbReference type="EMBL" id="JACHFY010000015">
    <property type="protein sequence ID" value="MBB5254450.1"/>
    <property type="molecule type" value="Genomic_DNA"/>
</dbReference>
<proteinExistence type="predicted"/>
<protein>
    <submittedName>
        <fullName evidence="1">Uncharacterized protein</fullName>
    </submittedName>
</protein>
<comment type="caution">
    <text evidence="1">The sequence shown here is derived from an EMBL/GenBank/DDBJ whole genome shotgun (WGS) entry which is preliminary data.</text>
</comment>
<dbReference type="EMBL" id="JACHFY010000019">
    <property type="protein sequence ID" value="MBB5254629.1"/>
    <property type="molecule type" value="Genomic_DNA"/>
</dbReference>
<evidence type="ECO:0000313" key="1">
    <source>
        <dbReference type="EMBL" id="MBB5254450.1"/>
    </source>
</evidence>
<dbReference type="Proteomes" id="UP000582213">
    <property type="component" value="Unassembled WGS sequence"/>
</dbReference>
<accession>A0A7J9RWA5</accession>
<evidence type="ECO:0000313" key="3">
    <source>
        <dbReference type="Proteomes" id="UP000582213"/>
    </source>
</evidence>
<sequence>MLKDNVKMRTFKSLISKIIENISEAEIYLNKSEETLTNTTGLFLRR</sequence>
<name>A0A7J9RWA5_SULOH</name>